<comment type="similarity">
    <text evidence="1">Belongs to the enoyl-CoA hydratase/isomerase family.</text>
</comment>
<dbReference type="Gene3D" id="3.10.129.10">
    <property type="entry name" value="Hotdog Thioesterase"/>
    <property type="match status" value="1"/>
</dbReference>
<feature type="domain" description="MaoC-like" evidence="2">
    <location>
        <begin position="14"/>
        <end position="102"/>
    </location>
</feature>
<dbReference type="PANTHER" id="PTHR43841">
    <property type="entry name" value="3-HYDROXYACYL-THIOESTER DEHYDRATASE HTDX-RELATED"/>
    <property type="match status" value="1"/>
</dbReference>
<evidence type="ECO:0000256" key="1">
    <source>
        <dbReference type="ARBA" id="ARBA00005254"/>
    </source>
</evidence>
<organism evidence="3 4">
    <name type="scientific">Prauserella endophytica</name>
    <dbReference type="NCBI Taxonomy" id="1592324"/>
    <lineage>
        <taxon>Bacteria</taxon>
        <taxon>Bacillati</taxon>
        <taxon>Actinomycetota</taxon>
        <taxon>Actinomycetes</taxon>
        <taxon>Pseudonocardiales</taxon>
        <taxon>Pseudonocardiaceae</taxon>
        <taxon>Prauserella</taxon>
        <taxon>Prauserella coralliicola group</taxon>
    </lineage>
</organism>
<sequence>MAEGDSMAEHEFGPLTRTHIVRYAGASGDFNPVHHDEEFAKEAGLPGVFGIGMMHAGILGQRLAAWVGPENVRSFSLRFTGQVWPGDVLTFRGVVTGVESAESADPVARIDLTVTRQGGGCVLTAAATARVAPAGDVPAGDR</sequence>
<keyword evidence="4" id="KW-1185">Reference proteome</keyword>
<dbReference type="InterPro" id="IPR002539">
    <property type="entry name" value="MaoC-like_dom"/>
</dbReference>
<comment type="caution">
    <text evidence="3">The sequence shown here is derived from an EMBL/GenBank/DDBJ whole genome shotgun (WGS) entry which is preliminary data.</text>
</comment>
<dbReference type="SUPFAM" id="SSF54637">
    <property type="entry name" value="Thioesterase/thiol ester dehydrase-isomerase"/>
    <property type="match status" value="1"/>
</dbReference>
<evidence type="ECO:0000259" key="2">
    <source>
        <dbReference type="Pfam" id="PF01575"/>
    </source>
</evidence>
<dbReference type="EMBL" id="SWMS01000012">
    <property type="protein sequence ID" value="TKG68501.1"/>
    <property type="molecule type" value="Genomic_DNA"/>
</dbReference>
<protein>
    <submittedName>
        <fullName evidence="3">Dihydroxy-acid dehydratase</fullName>
    </submittedName>
</protein>
<dbReference type="Proteomes" id="UP000309992">
    <property type="component" value="Unassembled WGS sequence"/>
</dbReference>
<name>A0ABY2S1M8_9PSEU</name>
<dbReference type="Pfam" id="PF01575">
    <property type="entry name" value="MaoC_dehydratas"/>
    <property type="match status" value="1"/>
</dbReference>
<evidence type="ECO:0000313" key="3">
    <source>
        <dbReference type="EMBL" id="TKG68501.1"/>
    </source>
</evidence>
<accession>A0ABY2S1M8</accession>
<dbReference type="InterPro" id="IPR029069">
    <property type="entry name" value="HotDog_dom_sf"/>
</dbReference>
<evidence type="ECO:0000313" key="4">
    <source>
        <dbReference type="Proteomes" id="UP000309992"/>
    </source>
</evidence>
<proteinExistence type="inferred from homology"/>
<gene>
    <name evidence="3" type="ORF">FCN18_21590</name>
</gene>
<dbReference type="PANTHER" id="PTHR43841:SF3">
    <property type="entry name" value="(3R)-HYDROXYACYL-ACP DEHYDRATASE SUBUNIT HADB"/>
    <property type="match status" value="1"/>
</dbReference>
<reference evidence="3 4" key="1">
    <citation type="journal article" date="2015" name="Antonie Van Leeuwenhoek">
        <title>Prauserella endophytica sp. nov., an endophytic actinobacterium isolated from Tamarix taklamakanensis.</title>
        <authorList>
            <person name="Liu J.M."/>
            <person name="Habden X."/>
            <person name="Guo L."/>
            <person name="Tuo L."/>
            <person name="Jiang Z.K."/>
            <person name="Liu S.W."/>
            <person name="Liu X.F."/>
            <person name="Chen L."/>
            <person name="Li R.F."/>
            <person name="Zhang Y.Q."/>
            <person name="Sun C.H."/>
        </authorList>
    </citation>
    <scope>NUCLEOTIDE SEQUENCE [LARGE SCALE GENOMIC DNA]</scope>
    <source>
        <strain evidence="3 4">CGMCC 4.7182</strain>
    </source>
</reference>